<feature type="region of interest" description="Disordered" evidence="1">
    <location>
        <begin position="1"/>
        <end position="64"/>
    </location>
</feature>
<name>A0A502G7W3_9PROT</name>
<sequence length="64" mass="6746">MVTVNGRPSQAAEGEWNKPVVPAPREGKRRQRAATPVTLPDGETRPAGRTLRVADSVAPVQSGA</sequence>
<comment type="caution">
    <text evidence="2">The sequence shown here is derived from an EMBL/GenBank/DDBJ whole genome shotgun (WGS) entry which is preliminary data.</text>
</comment>
<evidence type="ECO:0000313" key="3">
    <source>
        <dbReference type="Proteomes" id="UP000317078"/>
    </source>
</evidence>
<accession>A0A502G7W3</accession>
<protein>
    <submittedName>
        <fullName evidence="2">Uncharacterized protein</fullName>
    </submittedName>
</protein>
<organism evidence="2 3">
    <name type="scientific">Muricoccus nepalensis</name>
    <dbReference type="NCBI Taxonomy" id="1854500"/>
    <lineage>
        <taxon>Bacteria</taxon>
        <taxon>Pseudomonadati</taxon>
        <taxon>Pseudomonadota</taxon>
        <taxon>Alphaproteobacteria</taxon>
        <taxon>Acetobacterales</taxon>
        <taxon>Roseomonadaceae</taxon>
        <taxon>Muricoccus</taxon>
    </lineage>
</organism>
<gene>
    <name evidence="2" type="ORF">EAH89_09770</name>
</gene>
<reference evidence="2 3" key="1">
    <citation type="journal article" date="2019" name="Environ. Microbiol.">
        <title>Species interactions and distinct microbial communities in high Arctic permafrost affected cryosols are associated with the CH4 and CO2 gas fluxes.</title>
        <authorList>
            <person name="Altshuler I."/>
            <person name="Hamel J."/>
            <person name="Turney S."/>
            <person name="Magnuson E."/>
            <person name="Levesque R."/>
            <person name="Greer C."/>
            <person name="Whyte L.G."/>
        </authorList>
    </citation>
    <scope>NUCLEOTIDE SEQUENCE [LARGE SCALE GENOMIC DNA]</scope>
    <source>
        <strain evidence="2 3">S9.3B</strain>
    </source>
</reference>
<keyword evidence="3" id="KW-1185">Reference proteome</keyword>
<dbReference type="EMBL" id="RCZP01000007">
    <property type="protein sequence ID" value="TPG57711.1"/>
    <property type="molecule type" value="Genomic_DNA"/>
</dbReference>
<dbReference type="AlphaFoldDB" id="A0A502G7W3"/>
<dbReference type="Proteomes" id="UP000317078">
    <property type="component" value="Unassembled WGS sequence"/>
</dbReference>
<evidence type="ECO:0000313" key="2">
    <source>
        <dbReference type="EMBL" id="TPG57711.1"/>
    </source>
</evidence>
<proteinExistence type="predicted"/>
<evidence type="ECO:0000256" key="1">
    <source>
        <dbReference type="SAM" id="MobiDB-lite"/>
    </source>
</evidence>